<sequence>MKKFSINDEVYRAGQFGNKIALFVWKINHETGGKTTYTCSHDKGRNEEIYTEKQIYYLSELYQI</sequence>
<dbReference type="RefSeq" id="WP_114758796.1">
    <property type="nucleotide sequence ID" value="NZ_JBHUMD010000008.1"/>
</dbReference>
<gene>
    <name evidence="1" type="ORF">ACFSR3_08085</name>
</gene>
<organism evidence="1 2">
    <name type="scientific">Flavobacterium suzhouense</name>
    <dbReference type="NCBI Taxonomy" id="1529638"/>
    <lineage>
        <taxon>Bacteria</taxon>
        <taxon>Pseudomonadati</taxon>
        <taxon>Bacteroidota</taxon>
        <taxon>Flavobacteriia</taxon>
        <taxon>Flavobacteriales</taxon>
        <taxon>Flavobacteriaceae</taxon>
        <taxon>Flavobacterium</taxon>
    </lineage>
</organism>
<dbReference type="Proteomes" id="UP001597480">
    <property type="component" value="Unassembled WGS sequence"/>
</dbReference>
<dbReference type="EMBL" id="JBHUMD010000008">
    <property type="protein sequence ID" value="MFD2602012.1"/>
    <property type="molecule type" value="Genomic_DNA"/>
</dbReference>
<evidence type="ECO:0000313" key="1">
    <source>
        <dbReference type="EMBL" id="MFD2602012.1"/>
    </source>
</evidence>
<accession>A0ABW5NVG8</accession>
<proteinExistence type="predicted"/>
<comment type="caution">
    <text evidence="1">The sequence shown here is derived from an EMBL/GenBank/DDBJ whole genome shotgun (WGS) entry which is preliminary data.</text>
</comment>
<reference evidence="2" key="1">
    <citation type="journal article" date="2019" name="Int. J. Syst. Evol. Microbiol.">
        <title>The Global Catalogue of Microorganisms (GCM) 10K type strain sequencing project: providing services to taxonomists for standard genome sequencing and annotation.</title>
        <authorList>
            <consortium name="The Broad Institute Genomics Platform"/>
            <consortium name="The Broad Institute Genome Sequencing Center for Infectious Disease"/>
            <person name="Wu L."/>
            <person name="Ma J."/>
        </authorList>
    </citation>
    <scope>NUCLEOTIDE SEQUENCE [LARGE SCALE GENOMIC DNA]</scope>
    <source>
        <strain evidence="2">KCTC 42107</strain>
    </source>
</reference>
<evidence type="ECO:0000313" key="2">
    <source>
        <dbReference type="Proteomes" id="UP001597480"/>
    </source>
</evidence>
<protein>
    <submittedName>
        <fullName evidence="1">Uncharacterized protein</fullName>
    </submittedName>
</protein>
<keyword evidence="2" id="KW-1185">Reference proteome</keyword>
<name>A0ABW5NVG8_9FLAO</name>